<reference evidence="2" key="1">
    <citation type="submission" date="2022-06" db="EMBL/GenBank/DDBJ databases">
        <title>Complete genome sequences of two strains of the flax pathogen Septoria linicola.</title>
        <authorList>
            <person name="Lapalu N."/>
            <person name="Simon A."/>
            <person name="Demenou B."/>
            <person name="Paumier D."/>
            <person name="Guillot M.-P."/>
            <person name="Gout L."/>
            <person name="Valade R."/>
        </authorList>
    </citation>
    <scope>NUCLEOTIDE SEQUENCE</scope>
    <source>
        <strain evidence="2">SE15195</strain>
    </source>
</reference>
<dbReference type="AlphaFoldDB" id="A0A9Q9BA66"/>
<feature type="compositionally biased region" description="Polar residues" evidence="1">
    <location>
        <begin position="148"/>
        <end position="171"/>
    </location>
</feature>
<sequence>MFVSKFWDGVTKDVLTQAGFLNHPRLIGLIPDCSWFDTATSFGSINYPTNILDFVRNGQVKVLREDIDHLQYHAVCLKNGTSLHTDAFIASSGWKWEPTVKFKPASLHASLGVASSEYTEGQKSFWADLDARADKDIFSRFPMLRTRPTLSNPPSQVSASTPSSTKTQPSIPSEIWARRNERRYTYGFGKRFVDFVWDAVPWNDVLLKDLGLEGARKRSGWFFTRWWREAFEPYTVADYRGIGEEWLAKQEGKEKKA</sequence>
<dbReference type="EMBL" id="CP099429">
    <property type="protein sequence ID" value="USW59201.1"/>
    <property type="molecule type" value="Genomic_DNA"/>
</dbReference>
<protein>
    <submittedName>
        <fullName evidence="2">Uncharacterized protein</fullName>
    </submittedName>
</protein>
<organism evidence="2 3">
    <name type="scientific">Septoria linicola</name>
    <dbReference type="NCBI Taxonomy" id="215465"/>
    <lineage>
        <taxon>Eukaryota</taxon>
        <taxon>Fungi</taxon>
        <taxon>Dikarya</taxon>
        <taxon>Ascomycota</taxon>
        <taxon>Pezizomycotina</taxon>
        <taxon>Dothideomycetes</taxon>
        <taxon>Dothideomycetidae</taxon>
        <taxon>Mycosphaerellales</taxon>
        <taxon>Mycosphaerellaceae</taxon>
        <taxon>Septoria</taxon>
    </lineage>
</organism>
<evidence type="ECO:0000256" key="1">
    <source>
        <dbReference type="SAM" id="MobiDB-lite"/>
    </source>
</evidence>
<dbReference type="Proteomes" id="UP001056384">
    <property type="component" value="Chromosome 12"/>
</dbReference>
<name>A0A9Q9BA66_9PEZI</name>
<keyword evidence="3" id="KW-1185">Reference proteome</keyword>
<gene>
    <name evidence="2" type="ORF">Slin15195_G125200</name>
</gene>
<proteinExistence type="predicted"/>
<accession>A0A9Q9BA66</accession>
<feature type="region of interest" description="Disordered" evidence="1">
    <location>
        <begin position="146"/>
        <end position="172"/>
    </location>
</feature>
<evidence type="ECO:0000313" key="3">
    <source>
        <dbReference type="Proteomes" id="UP001056384"/>
    </source>
</evidence>
<evidence type="ECO:0000313" key="2">
    <source>
        <dbReference type="EMBL" id="USW59201.1"/>
    </source>
</evidence>